<comment type="caution">
    <text evidence="4">The sequence shown here is derived from an EMBL/GenBank/DDBJ whole genome shotgun (WGS) entry which is preliminary data.</text>
</comment>
<dbReference type="EMBL" id="BAABCM010000001">
    <property type="protein sequence ID" value="GAA3800885.1"/>
    <property type="molecule type" value="Genomic_DNA"/>
</dbReference>
<evidence type="ECO:0000256" key="2">
    <source>
        <dbReference type="ARBA" id="ARBA00023002"/>
    </source>
</evidence>
<comment type="similarity">
    <text evidence="1">Belongs to the non-flavoprotein flavin reductase family.</text>
</comment>
<dbReference type="InterPro" id="IPR012349">
    <property type="entry name" value="Split_barrel_FMN-bd"/>
</dbReference>
<dbReference type="InterPro" id="IPR002563">
    <property type="entry name" value="Flavin_Rdtase-like_dom"/>
</dbReference>
<dbReference type="SMART" id="SM00903">
    <property type="entry name" value="Flavin_Reduct"/>
    <property type="match status" value="1"/>
</dbReference>
<evidence type="ECO:0000256" key="1">
    <source>
        <dbReference type="ARBA" id="ARBA00008898"/>
    </source>
</evidence>
<accession>A0ABP7HRF3</accession>
<gene>
    <name evidence="4" type="ORF">GCM10022380_17930</name>
</gene>
<name>A0ABP7HRF3_9PSEU</name>
<dbReference type="PANTHER" id="PTHR30466:SF11">
    <property type="entry name" value="FLAVIN-DEPENDENT MONOOXYGENASE, REDUCTASE SUBUNIT HSAB"/>
    <property type="match status" value="1"/>
</dbReference>
<proteinExistence type="inferred from homology"/>
<dbReference type="PANTHER" id="PTHR30466">
    <property type="entry name" value="FLAVIN REDUCTASE"/>
    <property type="match status" value="1"/>
</dbReference>
<dbReference type="InterPro" id="IPR050268">
    <property type="entry name" value="NADH-dep_flavin_reductase"/>
</dbReference>
<feature type="domain" description="Flavin reductase like" evidence="3">
    <location>
        <begin position="30"/>
        <end position="172"/>
    </location>
</feature>
<dbReference type="Gene3D" id="2.30.110.10">
    <property type="entry name" value="Electron Transport, Fmn-binding Protein, Chain A"/>
    <property type="match status" value="1"/>
</dbReference>
<reference evidence="5" key="1">
    <citation type="journal article" date="2019" name="Int. J. Syst. Evol. Microbiol.">
        <title>The Global Catalogue of Microorganisms (GCM) 10K type strain sequencing project: providing services to taxonomists for standard genome sequencing and annotation.</title>
        <authorList>
            <consortium name="The Broad Institute Genomics Platform"/>
            <consortium name="The Broad Institute Genome Sequencing Center for Infectious Disease"/>
            <person name="Wu L."/>
            <person name="Ma J."/>
        </authorList>
    </citation>
    <scope>NUCLEOTIDE SEQUENCE [LARGE SCALE GENOMIC DNA]</scope>
    <source>
        <strain evidence="5">JCM 17017</strain>
    </source>
</reference>
<evidence type="ECO:0000313" key="4">
    <source>
        <dbReference type="EMBL" id="GAA3800885.1"/>
    </source>
</evidence>
<dbReference type="Pfam" id="PF01613">
    <property type="entry name" value="Flavin_Reduct"/>
    <property type="match status" value="1"/>
</dbReference>
<protein>
    <submittedName>
        <fullName evidence="4">Flavin reductase family protein</fullName>
    </submittedName>
</protein>
<keyword evidence="5" id="KW-1185">Reference proteome</keyword>
<keyword evidence="2" id="KW-0560">Oxidoreductase</keyword>
<dbReference type="Proteomes" id="UP001501624">
    <property type="component" value="Unassembled WGS sequence"/>
</dbReference>
<sequence>MVDRMSHVDSGETVRGVENLVEAAQLRQTCATWPTGVAAVTSAGTDGVPVGLAVNSFTSLSLEPPLVLFCAALSSTTWPRIRAAGRFLVQVLAADQHDVAEVFARSGGDKFAGLAWHRRDGLPELAGISAVLKCSLVEVHTGGDHEIAVGRVEAVETFGKRPLVFHDGAMHTLPLPRVAGSGAEER</sequence>
<evidence type="ECO:0000259" key="3">
    <source>
        <dbReference type="SMART" id="SM00903"/>
    </source>
</evidence>
<evidence type="ECO:0000313" key="5">
    <source>
        <dbReference type="Proteomes" id="UP001501624"/>
    </source>
</evidence>
<organism evidence="4 5">
    <name type="scientific">Amycolatopsis tucumanensis</name>
    <dbReference type="NCBI Taxonomy" id="401106"/>
    <lineage>
        <taxon>Bacteria</taxon>
        <taxon>Bacillati</taxon>
        <taxon>Actinomycetota</taxon>
        <taxon>Actinomycetes</taxon>
        <taxon>Pseudonocardiales</taxon>
        <taxon>Pseudonocardiaceae</taxon>
        <taxon>Amycolatopsis</taxon>
    </lineage>
</organism>
<dbReference type="SUPFAM" id="SSF50475">
    <property type="entry name" value="FMN-binding split barrel"/>
    <property type="match status" value="1"/>
</dbReference>